<dbReference type="Gene3D" id="1.10.10.10">
    <property type="entry name" value="Winged helix-like DNA-binding domain superfamily/Winged helix DNA-binding domain"/>
    <property type="match status" value="1"/>
</dbReference>
<keyword evidence="1" id="KW-0805">Transcription regulation</keyword>
<evidence type="ECO:0000313" key="6">
    <source>
        <dbReference type="Proteomes" id="UP000534870"/>
    </source>
</evidence>
<dbReference type="Pfam" id="PF01638">
    <property type="entry name" value="HxlR"/>
    <property type="match status" value="1"/>
</dbReference>
<reference evidence="5 6" key="1">
    <citation type="submission" date="2020-06" db="EMBL/GenBank/DDBJ databases">
        <title>Description of novel acetic acid bacteria.</title>
        <authorList>
            <person name="Sombolestani A."/>
        </authorList>
    </citation>
    <scope>NUCLEOTIDE SEQUENCE [LARGE SCALE GENOMIC DNA]</scope>
    <source>
        <strain evidence="5 6">LMG 31431</strain>
    </source>
</reference>
<dbReference type="PROSITE" id="PS51118">
    <property type="entry name" value="HTH_HXLR"/>
    <property type="match status" value="1"/>
</dbReference>
<proteinExistence type="predicted"/>
<dbReference type="InterPro" id="IPR036388">
    <property type="entry name" value="WH-like_DNA-bd_sf"/>
</dbReference>
<dbReference type="AlphaFoldDB" id="A0A7Y7M6I7"/>
<keyword evidence="3" id="KW-0804">Transcription</keyword>
<dbReference type="RefSeq" id="WP_176639733.1">
    <property type="nucleotide sequence ID" value="NZ_JABXXP010000100.1"/>
</dbReference>
<feature type="domain" description="HTH hxlR-type" evidence="4">
    <location>
        <begin position="12"/>
        <end position="114"/>
    </location>
</feature>
<dbReference type="PANTHER" id="PTHR33204:SF29">
    <property type="entry name" value="TRANSCRIPTIONAL REGULATOR"/>
    <property type="match status" value="1"/>
</dbReference>
<dbReference type="InterPro" id="IPR036390">
    <property type="entry name" value="WH_DNA-bd_sf"/>
</dbReference>
<keyword evidence="2" id="KW-0238">DNA-binding</keyword>
<dbReference type="EMBL" id="JABXXP010000100">
    <property type="protein sequence ID" value="NVN10989.1"/>
    <property type="molecule type" value="Genomic_DNA"/>
</dbReference>
<dbReference type="InterPro" id="IPR002577">
    <property type="entry name" value="HTH_HxlR"/>
</dbReference>
<evidence type="ECO:0000256" key="1">
    <source>
        <dbReference type="ARBA" id="ARBA00023015"/>
    </source>
</evidence>
<protein>
    <submittedName>
        <fullName evidence="5">Winged helix-turn-helix transcriptional regulator</fullName>
    </submittedName>
</protein>
<evidence type="ECO:0000256" key="2">
    <source>
        <dbReference type="ARBA" id="ARBA00023125"/>
    </source>
</evidence>
<sequence length="136" mass="15482">MKSDHLRADHTAPAHHLSAAIERIGGKWKGLILYMLMTRGPLRFNDLRRCFPKITHRVLTLQLRDLEHTGLVNREVQMSTQMRVIYGLTPYGKALHPVIIALEAWGAQGADSLSQGHREPQSDRRAISRKELILTE</sequence>
<evidence type="ECO:0000259" key="4">
    <source>
        <dbReference type="PROSITE" id="PS51118"/>
    </source>
</evidence>
<evidence type="ECO:0000313" key="5">
    <source>
        <dbReference type="EMBL" id="NVN10989.1"/>
    </source>
</evidence>
<dbReference type="GO" id="GO:0003677">
    <property type="term" value="F:DNA binding"/>
    <property type="evidence" value="ECO:0007669"/>
    <property type="project" value="UniProtKB-KW"/>
</dbReference>
<name>A0A7Y7M6I7_9PROT</name>
<accession>A0A7Y7M6I7</accession>
<comment type="caution">
    <text evidence="5">The sequence shown here is derived from an EMBL/GenBank/DDBJ whole genome shotgun (WGS) entry which is preliminary data.</text>
</comment>
<organism evidence="5 6">
    <name type="scientific">Nguyenibacter vanlangensis</name>
    <dbReference type="NCBI Taxonomy" id="1216886"/>
    <lineage>
        <taxon>Bacteria</taxon>
        <taxon>Pseudomonadati</taxon>
        <taxon>Pseudomonadota</taxon>
        <taxon>Alphaproteobacteria</taxon>
        <taxon>Acetobacterales</taxon>
        <taxon>Acetobacteraceae</taxon>
        <taxon>Nguyenibacter</taxon>
    </lineage>
</organism>
<evidence type="ECO:0000256" key="3">
    <source>
        <dbReference type="ARBA" id="ARBA00023163"/>
    </source>
</evidence>
<gene>
    <name evidence="5" type="ORF">HUK84_07505</name>
</gene>
<dbReference type="Proteomes" id="UP000534870">
    <property type="component" value="Unassembled WGS sequence"/>
</dbReference>
<dbReference type="SUPFAM" id="SSF46785">
    <property type="entry name" value="Winged helix' DNA-binding domain"/>
    <property type="match status" value="1"/>
</dbReference>
<dbReference type="PANTHER" id="PTHR33204">
    <property type="entry name" value="TRANSCRIPTIONAL REGULATOR, MARR FAMILY"/>
    <property type="match status" value="1"/>
</dbReference>